<protein>
    <submittedName>
        <fullName evidence="9">Potassium efflux system protein</fullName>
    </submittedName>
</protein>
<feature type="transmembrane region" description="Helical" evidence="7">
    <location>
        <begin position="338"/>
        <end position="360"/>
    </location>
</feature>
<keyword evidence="6 7" id="KW-0472">Membrane</keyword>
<feature type="transmembrane region" description="Helical" evidence="7">
    <location>
        <begin position="309"/>
        <end position="331"/>
    </location>
</feature>
<feature type="transmembrane region" description="Helical" evidence="7">
    <location>
        <begin position="33"/>
        <end position="50"/>
    </location>
</feature>
<feature type="transmembrane region" description="Helical" evidence="7">
    <location>
        <begin position="114"/>
        <end position="136"/>
    </location>
</feature>
<dbReference type="GO" id="GO:0006813">
    <property type="term" value="P:potassium ion transport"/>
    <property type="evidence" value="ECO:0007669"/>
    <property type="project" value="InterPro"/>
</dbReference>
<dbReference type="Gene3D" id="3.40.50.720">
    <property type="entry name" value="NAD(P)-binding Rossmann-like Domain"/>
    <property type="match status" value="1"/>
</dbReference>
<keyword evidence="9" id="KW-0614">Plasmid</keyword>
<feature type="transmembrane region" description="Helical" evidence="7">
    <location>
        <begin position="6"/>
        <end position="26"/>
    </location>
</feature>
<feature type="transmembrane region" description="Helical" evidence="7">
    <location>
        <begin position="56"/>
        <end position="76"/>
    </location>
</feature>
<evidence type="ECO:0000313" key="9">
    <source>
        <dbReference type="EMBL" id="ACG80037.1"/>
    </source>
</evidence>
<dbReference type="GO" id="GO:0015297">
    <property type="term" value="F:antiporter activity"/>
    <property type="evidence" value="ECO:0007669"/>
    <property type="project" value="InterPro"/>
</dbReference>
<dbReference type="GO" id="GO:1902600">
    <property type="term" value="P:proton transmembrane transport"/>
    <property type="evidence" value="ECO:0007669"/>
    <property type="project" value="InterPro"/>
</dbReference>
<reference evidence="9 10" key="1">
    <citation type="journal article" date="2008" name="BMC Genomics">
        <title>Complete genome of Phenylobacterium zucineum - a novel facultative intracellular bacterium isolated from human erythroleukemia cell line K562.</title>
        <authorList>
            <person name="Luo Y."/>
            <person name="Xu X."/>
            <person name="Ding Z."/>
            <person name="Liu Z."/>
            <person name="Zhang B."/>
            <person name="Yan Z."/>
            <person name="Sun J."/>
            <person name="Hu S."/>
            <person name="Hu X."/>
        </authorList>
    </citation>
    <scope>NUCLEOTIDE SEQUENCE [LARGE SCALE GENOMIC DNA]</scope>
    <source>
        <strain evidence="10">HLK1</strain>
        <plasmid evidence="10">HLK1</plasmid>
        <plasmid evidence="10">Plasmid pHLK1</plasmid>
    </source>
</reference>
<keyword evidence="3" id="KW-0813">Transport</keyword>
<dbReference type="Pfam" id="PF02254">
    <property type="entry name" value="TrkA_N"/>
    <property type="match status" value="1"/>
</dbReference>
<dbReference type="Gene3D" id="1.20.1530.20">
    <property type="match status" value="1"/>
</dbReference>
<comment type="subcellular location">
    <subcellularLocation>
        <location evidence="1">Membrane</location>
        <topology evidence="1">Multi-pass membrane protein</topology>
    </subcellularLocation>
</comment>
<dbReference type="Pfam" id="PF00999">
    <property type="entry name" value="Na_H_Exchanger"/>
    <property type="match status" value="1"/>
</dbReference>
<dbReference type="EMBL" id="CP000748">
    <property type="protein sequence ID" value="ACG80037.1"/>
    <property type="molecule type" value="Genomic_DNA"/>
</dbReference>
<accession>B4RI62</accession>
<evidence type="ECO:0000313" key="10">
    <source>
        <dbReference type="Proteomes" id="UP000001868"/>
    </source>
</evidence>
<dbReference type="OrthoDB" id="9781411at2"/>
<feature type="transmembrane region" description="Helical" evidence="7">
    <location>
        <begin position="191"/>
        <end position="210"/>
    </location>
</feature>
<evidence type="ECO:0000256" key="7">
    <source>
        <dbReference type="SAM" id="Phobius"/>
    </source>
</evidence>
<feature type="domain" description="RCK N-terminal" evidence="8">
    <location>
        <begin position="425"/>
        <end position="542"/>
    </location>
</feature>
<keyword evidence="4 7" id="KW-0812">Transmembrane</keyword>
<name>B4RI62_PHEZH</name>
<evidence type="ECO:0000256" key="1">
    <source>
        <dbReference type="ARBA" id="ARBA00004141"/>
    </source>
</evidence>
<dbReference type="PANTHER" id="PTHR42751">
    <property type="entry name" value="SODIUM/HYDROGEN EXCHANGER FAMILY/TRKA DOMAIN PROTEIN"/>
    <property type="match status" value="1"/>
</dbReference>
<evidence type="ECO:0000256" key="2">
    <source>
        <dbReference type="ARBA" id="ARBA00005551"/>
    </source>
</evidence>
<feature type="transmembrane region" description="Helical" evidence="7">
    <location>
        <begin position="230"/>
        <end position="246"/>
    </location>
</feature>
<dbReference type="GO" id="GO:0016020">
    <property type="term" value="C:membrane"/>
    <property type="evidence" value="ECO:0007669"/>
    <property type="project" value="UniProtKB-SubCell"/>
</dbReference>
<evidence type="ECO:0000256" key="6">
    <source>
        <dbReference type="ARBA" id="ARBA00023136"/>
    </source>
</evidence>
<keyword evidence="5 7" id="KW-1133">Transmembrane helix</keyword>
<dbReference type="eggNOG" id="COG4651">
    <property type="taxonomic scope" value="Bacteria"/>
</dbReference>
<geneLocation type="plasmid" evidence="10">
    <name>pHLK1</name>
</geneLocation>
<proteinExistence type="inferred from homology"/>
<evidence type="ECO:0000256" key="4">
    <source>
        <dbReference type="ARBA" id="ARBA00022692"/>
    </source>
</evidence>
<dbReference type="Proteomes" id="UP000001868">
    <property type="component" value="Plasmid pHLK1"/>
</dbReference>
<evidence type="ECO:0000256" key="3">
    <source>
        <dbReference type="ARBA" id="ARBA00022448"/>
    </source>
</evidence>
<dbReference type="SUPFAM" id="SSF51735">
    <property type="entry name" value="NAD(P)-binding Rossmann-fold domains"/>
    <property type="match status" value="1"/>
</dbReference>
<feature type="transmembrane region" description="Helical" evidence="7">
    <location>
        <begin position="372"/>
        <end position="391"/>
    </location>
</feature>
<evidence type="ECO:0000256" key="5">
    <source>
        <dbReference type="ARBA" id="ARBA00022989"/>
    </source>
</evidence>
<dbReference type="InterPro" id="IPR038770">
    <property type="entry name" value="Na+/solute_symporter_sf"/>
</dbReference>
<gene>
    <name evidence="9" type="ordered locus">PHZ_p0094</name>
</gene>
<feature type="transmembrane region" description="Helical" evidence="7">
    <location>
        <begin position="148"/>
        <end position="171"/>
    </location>
</feature>
<dbReference type="InterPro" id="IPR036291">
    <property type="entry name" value="NAD(P)-bd_dom_sf"/>
</dbReference>
<feature type="transmembrane region" description="Helical" evidence="7">
    <location>
        <begin position="88"/>
        <end position="108"/>
    </location>
</feature>
<dbReference type="AlphaFoldDB" id="B4RI62"/>
<dbReference type="InterPro" id="IPR003148">
    <property type="entry name" value="RCK_N"/>
</dbReference>
<dbReference type="PROSITE" id="PS51201">
    <property type="entry name" value="RCK_N"/>
    <property type="match status" value="1"/>
</dbReference>
<evidence type="ECO:0000259" key="8">
    <source>
        <dbReference type="PROSITE" id="PS51201"/>
    </source>
</evidence>
<keyword evidence="10" id="KW-1185">Reference proteome</keyword>
<organism evidence="9 10">
    <name type="scientific">Phenylobacterium zucineum (strain HLK1)</name>
    <dbReference type="NCBI Taxonomy" id="450851"/>
    <lineage>
        <taxon>Bacteria</taxon>
        <taxon>Pseudomonadati</taxon>
        <taxon>Pseudomonadota</taxon>
        <taxon>Alphaproteobacteria</taxon>
        <taxon>Caulobacterales</taxon>
        <taxon>Caulobacteraceae</taxon>
        <taxon>Phenylobacterium</taxon>
    </lineage>
</organism>
<dbReference type="PANTHER" id="PTHR42751:SF1">
    <property type="entry name" value="CATION_PROTON ANTIPORTER YBAL-RELATED"/>
    <property type="match status" value="1"/>
</dbReference>
<comment type="similarity">
    <text evidence="2">Belongs to the monovalent cation:proton antiporter 2 (CPA2) transporter (TC 2.A.37) family.</text>
</comment>
<dbReference type="NCBIfam" id="NF007950">
    <property type="entry name" value="PRK10669.1"/>
    <property type="match status" value="1"/>
</dbReference>
<dbReference type="InterPro" id="IPR006153">
    <property type="entry name" value="Cation/H_exchanger_TM"/>
</dbReference>
<dbReference type="RefSeq" id="WP_012520337.1">
    <property type="nucleotide sequence ID" value="NC_011143.1"/>
</dbReference>
<dbReference type="HOGENOM" id="CLU_005126_9_1_5"/>
<sequence>MLHETPLIATLTLAFVGASVLGLIAGRLRLPPILGYLLAGVALGPSTPGFTANPELASELAEIGVILLMFGVGLHFSYRDLVKVQSIALPGAIAQIVVATLLGAALASGMGWPLASGLAFGLALSVASTVVLVRALEERQLLDTRSGHIAVGWLVIEDLVMVAALVFLPVIAGALPGGRPDVFAEHGGVGLSLAATFGKLAAFVALMILVGRRVIPWSLAKVASLGSRELFTLTVLSMAVGVAYGAAKLFDVSFALGAFAAGMILKESELSHKAGDNILPLRDAFAVLFFVSVGMLFDPRTLLERPLAVLATVLTIVVGKSLAAFLIVRAFRHPRDTAVLIAASLAQIGEFSFILTSMSQSLGLLPEEARDLVLAGAIGSILLNPAVFSLATEMRARRLARTPIRDLGDEPLKVDIATPHQSELADHVIVVGYGRVGRRVKEALDRDGVKAAVIDTDIERVEALRRNAEIAILGNATREEVLLAAGVKTAVCLVLAIPDGFESGEIVTRARALNPQLRIVARAHSEEQTDRLLNSGADRVVMGESEIARTMLADLSEAGILLPPQPEQGLEAVARSP</sequence>
<dbReference type="KEGG" id="pzu:PHZ_p0094"/>
<dbReference type="eggNOG" id="COG1226">
    <property type="taxonomic scope" value="Bacteria"/>
</dbReference>